<evidence type="ECO:0000256" key="1">
    <source>
        <dbReference type="ARBA" id="ARBA00006886"/>
    </source>
</evidence>
<dbReference type="GeneID" id="42001341"/>
<evidence type="ECO:0000259" key="5">
    <source>
        <dbReference type="Pfam" id="PF00561"/>
    </source>
</evidence>
<evidence type="ECO:0000313" key="6">
    <source>
        <dbReference type="EMBL" id="TPX38329.1"/>
    </source>
</evidence>
<dbReference type="PANTHER" id="PTHR32268:SF11">
    <property type="entry name" value="HOMOSERINE O-ACETYLTRANSFERASE"/>
    <property type="match status" value="1"/>
</dbReference>
<gene>
    <name evidence="6" type="primary">MET2</name>
    <name evidence="6" type="ORF">SmJEL517_g00114</name>
</gene>
<dbReference type="EMBL" id="QEAO01000001">
    <property type="protein sequence ID" value="TPX38329.1"/>
    <property type="molecule type" value="Genomic_DNA"/>
</dbReference>
<dbReference type="GO" id="GO:0009086">
    <property type="term" value="P:methionine biosynthetic process"/>
    <property type="evidence" value="ECO:0007669"/>
    <property type="project" value="TreeGrafter"/>
</dbReference>
<evidence type="ECO:0000256" key="3">
    <source>
        <dbReference type="PIRSR" id="PIRSR000443-1"/>
    </source>
</evidence>
<feature type="compositionally biased region" description="Low complexity" evidence="4">
    <location>
        <begin position="331"/>
        <end position="343"/>
    </location>
</feature>
<dbReference type="Gene3D" id="3.40.50.1820">
    <property type="entry name" value="alpha/beta hydrolase"/>
    <property type="match status" value="1"/>
</dbReference>
<accession>A0A507CGI2</accession>
<dbReference type="GO" id="GO:0009092">
    <property type="term" value="P:homoserine metabolic process"/>
    <property type="evidence" value="ECO:0007669"/>
    <property type="project" value="TreeGrafter"/>
</dbReference>
<dbReference type="InterPro" id="IPR000073">
    <property type="entry name" value="AB_hydrolase_1"/>
</dbReference>
<dbReference type="InterPro" id="IPR029058">
    <property type="entry name" value="AB_hydrolase_fold"/>
</dbReference>
<dbReference type="GO" id="GO:0004414">
    <property type="term" value="F:homoserine O-acetyltransferase activity"/>
    <property type="evidence" value="ECO:0007669"/>
    <property type="project" value="TreeGrafter"/>
</dbReference>
<evidence type="ECO:0000313" key="7">
    <source>
        <dbReference type="Proteomes" id="UP000319731"/>
    </source>
</evidence>
<dbReference type="NCBIfam" id="TIGR01392">
    <property type="entry name" value="homoserO_Ac_trn"/>
    <property type="match status" value="1"/>
</dbReference>
<feature type="active site" evidence="3">
    <location>
        <position position="445"/>
    </location>
</feature>
<dbReference type="PANTHER" id="PTHR32268">
    <property type="entry name" value="HOMOSERINE O-ACETYLTRANSFERASE"/>
    <property type="match status" value="1"/>
</dbReference>
<dbReference type="RefSeq" id="XP_031028043.1">
    <property type="nucleotide sequence ID" value="XM_031166044.1"/>
</dbReference>
<dbReference type="SUPFAM" id="SSF53474">
    <property type="entry name" value="alpha/beta-Hydrolases"/>
    <property type="match status" value="1"/>
</dbReference>
<dbReference type="PIRSF" id="PIRSF000443">
    <property type="entry name" value="Homoser_Ac_trans"/>
    <property type="match status" value="1"/>
</dbReference>
<organism evidence="6 7">
    <name type="scientific">Synchytrium microbalum</name>
    <dbReference type="NCBI Taxonomy" id="1806994"/>
    <lineage>
        <taxon>Eukaryota</taxon>
        <taxon>Fungi</taxon>
        <taxon>Fungi incertae sedis</taxon>
        <taxon>Chytridiomycota</taxon>
        <taxon>Chytridiomycota incertae sedis</taxon>
        <taxon>Chytridiomycetes</taxon>
        <taxon>Synchytriales</taxon>
        <taxon>Synchytriaceae</taxon>
        <taxon>Synchytrium</taxon>
    </lineage>
</organism>
<comment type="similarity">
    <text evidence="1">Belongs to the AB hydrolase superfamily. MetX family.</text>
</comment>
<feature type="active site" evidence="3">
    <location>
        <position position="416"/>
    </location>
</feature>
<dbReference type="Pfam" id="PF00561">
    <property type="entry name" value="Abhydrolase_1"/>
    <property type="match status" value="1"/>
</dbReference>
<dbReference type="HAMAP" id="MF_00296">
    <property type="entry name" value="MetX_acyltransf"/>
    <property type="match status" value="1"/>
</dbReference>
<comment type="caution">
    <text evidence="6">The sequence shown here is derived from an EMBL/GenBank/DDBJ whole genome shotgun (WGS) entry which is preliminary data.</text>
</comment>
<evidence type="ECO:0000256" key="2">
    <source>
        <dbReference type="ARBA" id="ARBA00022679"/>
    </source>
</evidence>
<proteinExistence type="inferred from homology"/>
<feature type="region of interest" description="Disordered" evidence="4">
    <location>
        <begin position="282"/>
        <end position="351"/>
    </location>
</feature>
<dbReference type="OrthoDB" id="191364at2759"/>
<feature type="compositionally biased region" description="Low complexity" evidence="4">
    <location>
        <begin position="292"/>
        <end position="316"/>
    </location>
</feature>
<keyword evidence="2 6" id="KW-0808">Transferase</keyword>
<dbReference type="Proteomes" id="UP000319731">
    <property type="component" value="Unassembled WGS sequence"/>
</dbReference>
<reference evidence="6 7" key="1">
    <citation type="journal article" date="2019" name="Sci. Rep.">
        <title>Comparative genomics of chytrid fungi reveal insights into the obligate biotrophic and pathogenic lifestyle of Synchytrium endobioticum.</title>
        <authorList>
            <person name="van de Vossenberg B.T.L.H."/>
            <person name="Warris S."/>
            <person name="Nguyen H.D.T."/>
            <person name="van Gent-Pelzer M.P.E."/>
            <person name="Joly D.L."/>
            <person name="van de Geest H.C."/>
            <person name="Bonants P.J.M."/>
            <person name="Smith D.S."/>
            <person name="Levesque C.A."/>
            <person name="van der Lee T.A.J."/>
        </authorList>
    </citation>
    <scope>NUCLEOTIDE SEQUENCE [LARGE SCALE GENOMIC DNA]</scope>
    <source>
        <strain evidence="6 7">JEL517</strain>
    </source>
</reference>
<feature type="domain" description="AB hydrolase-1" evidence="5">
    <location>
        <begin position="61"/>
        <end position="449"/>
    </location>
</feature>
<protein>
    <submittedName>
        <fullName evidence="6">Homoserine O-acetyltransferase</fullName>
    </submittedName>
</protein>
<sequence length="501" mass="54985">MSSPLDTLEHMESQPENPFAAFVDNQLIAILPTFTLENGVQIHQAPVAYKTWGQLNQAKDNALVICHALSGSADVEDWWGPLIGPGRAFDPEIFFIFCGNMFGSPYGSASPVTMNPEVGKPYGPTFPPTTIRDDVMAHKVILDSLGVKTIQFVVGGSMGGMAVLEWAMFGSDYVKNICPIATCGRHSAWGISWGEAQRQAIYSDPNYCDGYYSHDKPPNTGLAAARMSALLTYRSRHSFESRFGRKTMQPKPLSEELGQRAESLSQYETAAMYHNEGNKIRLHYTNGKGRPATTSASNSSASATTTSTGNGNSTAGMDTVQAIEGEATGLSSDKPTNNSTTSNNKKDDTAPPAVYSAQSYLRYQGDKFVKRFDANCYIAITRKMDTHDVARDRGMSYEEALNSIVQPSLVIGVETDGLFTTSEQYELAEHLPNSEIVIIDSFEGHDGFLLEFDQMNRHIGGFFRRKAPEFYKEHEAIVLTAEEMKSKASKTGEAEGDVLMW</sequence>
<name>A0A507CGI2_9FUNG</name>
<dbReference type="InterPro" id="IPR008220">
    <property type="entry name" value="HAT_MetX-like"/>
</dbReference>
<dbReference type="AlphaFoldDB" id="A0A507CGI2"/>
<dbReference type="STRING" id="1806994.A0A507CGI2"/>
<keyword evidence="7" id="KW-1185">Reference proteome</keyword>
<evidence type="ECO:0000256" key="4">
    <source>
        <dbReference type="SAM" id="MobiDB-lite"/>
    </source>
</evidence>
<feature type="active site" description="Nucleophile" evidence="3">
    <location>
        <position position="157"/>
    </location>
</feature>